<feature type="compositionally biased region" description="Basic and acidic residues" evidence="1">
    <location>
        <begin position="616"/>
        <end position="634"/>
    </location>
</feature>
<feature type="region of interest" description="Disordered" evidence="1">
    <location>
        <begin position="712"/>
        <end position="766"/>
    </location>
</feature>
<evidence type="ECO:0000313" key="3">
    <source>
        <dbReference type="EMBL" id="OAP57083.1"/>
    </source>
</evidence>
<proteinExistence type="predicted"/>
<protein>
    <recommendedName>
        <fullName evidence="5">CRAL-TRIO domain-containing protein</fullName>
    </recommendedName>
</protein>
<evidence type="ECO:0008006" key="5">
    <source>
        <dbReference type="Google" id="ProtNLM"/>
    </source>
</evidence>
<feature type="compositionally biased region" description="Basic and acidic residues" evidence="1">
    <location>
        <begin position="727"/>
        <end position="739"/>
    </location>
</feature>
<comment type="caution">
    <text evidence="3">The sequence shown here is derived from an EMBL/GenBank/DDBJ whole genome shotgun (WGS) entry which is preliminary data.</text>
</comment>
<evidence type="ECO:0000256" key="1">
    <source>
        <dbReference type="SAM" id="MobiDB-lite"/>
    </source>
</evidence>
<feature type="region of interest" description="Disordered" evidence="1">
    <location>
        <begin position="1031"/>
        <end position="1066"/>
    </location>
</feature>
<gene>
    <name evidence="3" type="ORF">AYL99_09196</name>
</gene>
<feature type="region of interest" description="Disordered" evidence="1">
    <location>
        <begin position="1215"/>
        <end position="1325"/>
    </location>
</feature>
<feature type="region of interest" description="Disordered" evidence="1">
    <location>
        <begin position="982"/>
        <end position="1004"/>
    </location>
</feature>
<feature type="compositionally biased region" description="Polar residues" evidence="1">
    <location>
        <begin position="1031"/>
        <end position="1051"/>
    </location>
</feature>
<evidence type="ECO:0000256" key="2">
    <source>
        <dbReference type="SAM" id="SignalP"/>
    </source>
</evidence>
<feature type="compositionally biased region" description="Basic and acidic residues" evidence="1">
    <location>
        <begin position="1223"/>
        <end position="1242"/>
    </location>
</feature>
<dbReference type="RefSeq" id="XP_018690450.1">
    <property type="nucleotide sequence ID" value="XM_018840703.1"/>
</dbReference>
<keyword evidence="2" id="KW-0732">Signal</keyword>
<feature type="compositionally biased region" description="Acidic residues" evidence="1">
    <location>
        <begin position="1285"/>
        <end position="1315"/>
    </location>
</feature>
<dbReference type="GeneID" id="30013364"/>
<sequence length="1424" mass="156448">MLSFKWTLLFLLSLASNVAAIPRTTAQNIEILVGASGAVGFASVLGWQLLKNSRAPEQQLNAVAKSQQDGILVAQSSLSPTPTATPTASEATRIVKTIVSKGSTDVLAQSKHPSMIPMTRFFLVEAWSNGTIIQIEEIVRLPVGDLGDRHPNSSVAAKKDTSLPHDNRQAGNVSLGIYISQDRPCLFNVSCSRWNLASIFVNAHADRKTKPIIEFARRNFFVVRDLLNKALALFLRFVPTHPAKAAFILVGIPLVTKLGPAAARKALVLLSRYAPLALLYLQDNLHRWIERHVGREEEPDLTIEACLEPLPVDEVVHCPISPADISIEPTLATQSSSSLAETPEDDGVEPLAVIIEPEQHMADDAEESRPYFADLAENLLRPESPEPTLTVLDRENYTDAGIFKSRHKDPFLRGRKRISNYSPPRRLRDDLATILDRPVAVSSAQEREEPLPERGPEAQIEASVLQLAHVPSGSPSQPRQAHLVIQAPEYPVAESEKVPSPPSSLSILTSSEDIPELEKLHEHEPVDSQRPATASNEDDLEVPELPPAEVHDGDLSVEIKYPLQSDSNTIPLTRHEQELPDVYDSEPTFPEGESIMTVSESVASPACELASLTLTEEDKKDEGNQPQDLGREPEEYPPQPTVEDDVDENKTTITSGQITGILEANTQEEEPMRLAAEESLQEPTGFLAGWTDEASRAAGDDIGIDIADFGGVFDTDTPISTPSKQPVVDKSKSTGERRPGRLRSQTPTRAAEPRTSRAGRSPGVNFATEADGSVVEHTCYFRTEEAPEALQDSMIVDARGQAATGVQVSNEQPIPMAHASVGEQQLSDFAAEDFSAGYQVQEQEQFPGTPAIDPAFLMALQSFSAMSLEDQAQSLAESTAALFPAAGDQVGLDLTEMTEAAAESQPVQLGSHDQDTDDFLSARIRELSLLQQEQMGMEYEHDGPAHQVPFAQEIFQSYPSPAQSTMAQEQVPVVLPGYEPARPAGMYSEQDGSAAPEQSGPWESQMHPTEMQQEFMAPEDVAALLEFNRGETSGTAQAASSEPAVQSTSQPLPYEEYPSQPLVPGLGMHQEADLEAERAAKVVPVKHERDNDLLPGGEYANVPIANRATRYSGYDRKILPMSSVYFRCEPSQRDTLLGASSQQAVNPFADLVYSAAPVNPGVPILQDSNVLQSGTESQDRADEMHQDLLEEIGMTSQRTPADEHILGQEEMASHYPPLDEDVTQGHEGGRSVDEEEVERPWWEWDEDSDNGYGGGPGDSDSEGNGDGEDGDNGYGGGHRRGDSGGSEEEEEPTDADERIDDEEEAEDDSSEDEYEYFLSRSMPGEEDSLPCRRRMFNELDRLQRRALEPSRIETPKRIFVNRRRTFVHASVAKNVWWCTTDEGRDWLWDNWLSIREDHGWDMIDLCQDTVDDYEEWAAGRAEDA</sequence>
<feature type="compositionally biased region" description="Acidic residues" evidence="1">
    <location>
        <begin position="1259"/>
        <end position="1271"/>
    </location>
</feature>
<dbReference type="EMBL" id="LVYI01000008">
    <property type="protein sequence ID" value="OAP57083.1"/>
    <property type="molecule type" value="Genomic_DNA"/>
</dbReference>
<accession>A0A178ZD33</accession>
<dbReference type="OrthoDB" id="4158265at2759"/>
<feature type="signal peptide" evidence="2">
    <location>
        <begin position="1"/>
        <end position="20"/>
    </location>
</feature>
<name>A0A178ZD33_9EURO</name>
<organism evidence="3 4">
    <name type="scientific">Fonsecaea erecta</name>
    <dbReference type="NCBI Taxonomy" id="1367422"/>
    <lineage>
        <taxon>Eukaryota</taxon>
        <taxon>Fungi</taxon>
        <taxon>Dikarya</taxon>
        <taxon>Ascomycota</taxon>
        <taxon>Pezizomycotina</taxon>
        <taxon>Eurotiomycetes</taxon>
        <taxon>Chaetothyriomycetidae</taxon>
        <taxon>Chaetothyriales</taxon>
        <taxon>Herpotrichiellaceae</taxon>
        <taxon>Fonsecaea</taxon>
    </lineage>
</organism>
<reference evidence="3 4" key="1">
    <citation type="submission" date="2016-04" db="EMBL/GenBank/DDBJ databases">
        <title>Draft genome of Fonsecaea erecta CBS 125763.</title>
        <authorList>
            <person name="Weiss V.A."/>
            <person name="Vicente V.A."/>
            <person name="Raittz R.T."/>
            <person name="Moreno L.F."/>
            <person name="De Souza E.M."/>
            <person name="Pedrosa F.O."/>
            <person name="Steffens M.B."/>
            <person name="Faoro H."/>
            <person name="Tadra-Sfeir M.Z."/>
            <person name="Najafzadeh M.J."/>
            <person name="Felipe M.S."/>
            <person name="Teixeira M."/>
            <person name="Sun J."/>
            <person name="Xi L."/>
            <person name="Gomes R."/>
            <person name="De Azevedo C.M."/>
            <person name="Salgado C.G."/>
            <person name="Da Silva M.B."/>
            <person name="Nascimento M.F."/>
            <person name="Queiroz-Telles F."/>
            <person name="Attili D.S."/>
            <person name="Gorbushina A."/>
        </authorList>
    </citation>
    <scope>NUCLEOTIDE SEQUENCE [LARGE SCALE GENOMIC DNA]</scope>
    <source>
        <strain evidence="3 4">CBS 125763</strain>
    </source>
</reference>
<dbReference type="STRING" id="1367422.A0A178ZD33"/>
<feature type="region of interest" description="Disordered" evidence="1">
    <location>
        <begin position="521"/>
        <end position="655"/>
    </location>
</feature>
<feature type="chain" id="PRO_5008098437" description="CRAL-TRIO domain-containing protein" evidence="2">
    <location>
        <begin position="21"/>
        <end position="1424"/>
    </location>
</feature>
<dbReference type="Proteomes" id="UP000078343">
    <property type="component" value="Unassembled WGS sequence"/>
</dbReference>
<evidence type="ECO:0000313" key="4">
    <source>
        <dbReference type="Proteomes" id="UP000078343"/>
    </source>
</evidence>
<keyword evidence="4" id="KW-1185">Reference proteome</keyword>